<evidence type="ECO:0000256" key="2">
    <source>
        <dbReference type="SAM" id="Phobius"/>
    </source>
</evidence>
<keyword evidence="2" id="KW-0472">Membrane</keyword>
<proteinExistence type="predicted"/>
<dbReference type="SUPFAM" id="SSF52540">
    <property type="entry name" value="P-loop containing nucleoside triphosphate hydrolases"/>
    <property type="match status" value="1"/>
</dbReference>
<dbReference type="EMBL" id="PZQS01000009">
    <property type="protein sequence ID" value="PVD24218.1"/>
    <property type="molecule type" value="Genomic_DNA"/>
</dbReference>
<evidence type="ECO:0000313" key="5">
    <source>
        <dbReference type="Proteomes" id="UP000245119"/>
    </source>
</evidence>
<dbReference type="OrthoDB" id="6149244at2759"/>
<evidence type="ECO:0000313" key="4">
    <source>
        <dbReference type="EMBL" id="PVD24218.1"/>
    </source>
</evidence>
<comment type="caution">
    <text evidence="4">The sequence shown here is derived from an EMBL/GenBank/DDBJ whole genome shotgun (WGS) entry which is preliminary data.</text>
</comment>
<reference evidence="4 5" key="1">
    <citation type="submission" date="2018-04" db="EMBL/GenBank/DDBJ databases">
        <title>The genome of golden apple snail Pomacea canaliculata provides insight into stress tolerance and invasive adaptation.</title>
        <authorList>
            <person name="Liu C."/>
            <person name="Liu B."/>
            <person name="Ren Y."/>
            <person name="Zhang Y."/>
            <person name="Wang H."/>
            <person name="Li S."/>
            <person name="Jiang F."/>
            <person name="Yin L."/>
            <person name="Zhang G."/>
            <person name="Qian W."/>
            <person name="Fan W."/>
        </authorList>
    </citation>
    <scope>NUCLEOTIDE SEQUENCE [LARGE SCALE GENOMIC DNA]</scope>
    <source>
        <strain evidence="4">SZHN2017</strain>
        <tissue evidence="4">Muscle</tissue>
    </source>
</reference>
<gene>
    <name evidence="4" type="ORF">C0Q70_14688</name>
</gene>
<feature type="transmembrane region" description="Helical" evidence="2">
    <location>
        <begin position="28"/>
        <end position="48"/>
    </location>
</feature>
<dbReference type="Pfam" id="PF00685">
    <property type="entry name" value="Sulfotransfer_1"/>
    <property type="match status" value="1"/>
</dbReference>
<keyword evidence="2" id="KW-0812">Transmembrane</keyword>
<dbReference type="Gene3D" id="3.40.50.300">
    <property type="entry name" value="P-loop containing nucleotide triphosphate hydrolases"/>
    <property type="match status" value="1"/>
</dbReference>
<organism evidence="4 5">
    <name type="scientific">Pomacea canaliculata</name>
    <name type="common">Golden apple snail</name>
    <dbReference type="NCBI Taxonomy" id="400727"/>
    <lineage>
        <taxon>Eukaryota</taxon>
        <taxon>Metazoa</taxon>
        <taxon>Spiralia</taxon>
        <taxon>Lophotrochozoa</taxon>
        <taxon>Mollusca</taxon>
        <taxon>Gastropoda</taxon>
        <taxon>Caenogastropoda</taxon>
        <taxon>Architaenioglossa</taxon>
        <taxon>Ampullarioidea</taxon>
        <taxon>Ampullariidae</taxon>
        <taxon>Pomacea</taxon>
    </lineage>
</organism>
<protein>
    <recommendedName>
        <fullName evidence="3">Sulfotransferase domain-containing protein</fullName>
    </recommendedName>
</protein>
<dbReference type="InterPro" id="IPR027417">
    <property type="entry name" value="P-loop_NTPase"/>
</dbReference>
<dbReference type="PANTHER" id="PTHR15723">
    <property type="entry name" value="CARBOHYDRATE SULFOTRANSFERASE 15"/>
    <property type="match status" value="1"/>
</dbReference>
<dbReference type="STRING" id="400727.A0A2T7NST4"/>
<dbReference type="AlphaFoldDB" id="A0A2T7NST4"/>
<dbReference type="GO" id="GO:0019319">
    <property type="term" value="P:hexose biosynthetic process"/>
    <property type="evidence" value="ECO:0007669"/>
    <property type="project" value="TreeGrafter"/>
</dbReference>
<dbReference type="PANTHER" id="PTHR15723:SF0">
    <property type="entry name" value="CARBOHYDRATE SULFOTRANSFERASE 15"/>
    <property type="match status" value="1"/>
</dbReference>
<keyword evidence="5" id="KW-1185">Reference proteome</keyword>
<accession>A0A2T7NST4</accession>
<keyword evidence="2" id="KW-1133">Transmembrane helix</keyword>
<dbReference type="GO" id="GO:0050659">
    <property type="term" value="F:N-acetylgalactosamine 4-sulfate 6-O-sulfotransferase activity"/>
    <property type="evidence" value="ECO:0007669"/>
    <property type="project" value="TreeGrafter"/>
</dbReference>
<feature type="domain" description="Sulfotransferase" evidence="3">
    <location>
        <begin position="320"/>
        <end position="455"/>
    </location>
</feature>
<dbReference type="InterPro" id="IPR000863">
    <property type="entry name" value="Sulfotransferase_dom"/>
</dbReference>
<dbReference type="InterPro" id="IPR052654">
    <property type="entry name" value="CS_Sulfotransferase"/>
</dbReference>
<dbReference type="Proteomes" id="UP000245119">
    <property type="component" value="Linkage Group LG9"/>
</dbReference>
<evidence type="ECO:0000256" key="1">
    <source>
        <dbReference type="SAM" id="MobiDB-lite"/>
    </source>
</evidence>
<evidence type="ECO:0000259" key="3">
    <source>
        <dbReference type="Pfam" id="PF00685"/>
    </source>
</evidence>
<name>A0A2T7NST4_POMCA</name>
<feature type="region of interest" description="Disordered" evidence="1">
    <location>
        <begin position="82"/>
        <end position="117"/>
    </location>
</feature>
<sequence length="505" mass="59311">MFVFKALSKLESKQRASVTMKRVGTFTYIRIFLFSIMTGLVLFILVSIKSTSVQTNRLTVEEEWPQTTTESMEDSLVTATKKFHYPTNPPSAPKRPDDQPSRKNAFRQPEENVTQKPEKIKLGYSYPEWYLRSCQRSITYHTKDEFVGDRPFFPPCAAQTTGNRKGFYPMIEPKRYLPNSKNPCWIDKPGDVRTLRCIPYFYVAGVAKCGTSDLFRRIRLHPEVMKGTMKEYHWWDRTRFGFTDEEEEVTFRQYTMQVTGDNGLESVLKDLRTNGSSRRLFGDGSPSYVRDLDGWPQIDGNQGCLEPRVTIGQQIRHLYPDAKIIIILRHPTPRLYSRFLSRIPRTPDFKDATSKSFHEYVVRAVRLYRECFDRWSLRHCAYNGTLYAEAVTRLMEGMYPVFMADWLRIFPRQQMHIIRYEDYAKDLEGEITKVFKFLDLAPLSAREMAPIIERVKVNVGDMYEKIGPCCQRLQPILDEFYQPFMTKLAEILYDERFLWKDIQLP</sequence>